<gene>
    <name evidence="2" type="ORF">F8M49_16155</name>
</gene>
<dbReference type="RefSeq" id="WP_072812188.1">
    <property type="nucleotide sequence ID" value="NZ_JAHWLX010000014.1"/>
</dbReference>
<dbReference type="PANTHER" id="PTHR32309:SF31">
    <property type="entry name" value="CAPSULAR EXOPOLYSACCHARIDE FAMILY"/>
    <property type="match status" value="1"/>
</dbReference>
<protein>
    <submittedName>
        <fullName evidence="2">Uncharacterized protein</fullName>
    </submittedName>
</protein>
<keyword evidence="1" id="KW-1133">Transmembrane helix</keyword>
<dbReference type="Gene3D" id="3.40.50.300">
    <property type="entry name" value="P-loop containing nucleotide triphosphate hydrolases"/>
    <property type="match status" value="1"/>
</dbReference>
<sequence length="433" mass="44781">MTGPITEYGRVLRGRWRWLVWGTLIALGATTLLLLIRPPLYRYEATVFVRTPGDVSRVLDGGDSYARGRAGTYAALARSDDLAARVIADLGLDVTPAELSTRVAAVNPSGTALIGFEFGARSPGEAEQIATVFLAELASTVRTLESVPGSLVPRAELVVVDTPAPAVRVVALGATVPVTLLAATLAGLVLGATAAALRSLFDRSIRDPLDAARISGLPLIGSIRSGPGDALTAEVQAVLHRLLAALPQPGHGVITVIGTGPGPATSDSAVFLASALTAHGDSVLLVDLDFRSADSTRLLSERGVPGISDVTCGDTTASSAAVRTRVGDFMGVGTAPGDLGGPAGSAALRRTVHDLRELYSFVVLACPSVTTAAAIGAESDVAVLAVRENATTEEELRQISPLLPANTVVLFDARIRPDSPRNSEPDRQIEAAE</sequence>
<accession>A0ABU3WR43</accession>
<reference evidence="2 3" key="1">
    <citation type="submission" date="2019-10" db="EMBL/GenBank/DDBJ databases">
        <title>Draft Genome Assembly of Rhodococcus zopfii DSM44189.</title>
        <authorList>
            <person name="Sutton J.M."/>
            <person name="Akob D.M."/>
            <person name="Bushman T.J."/>
        </authorList>
    </citation>
    <scope>NUCLEOTIDE SEQUENCE [LARGE SCALE GENOMIC DNA]</scope>
    <source>
        <strain evidence="2 3">DSM 44189</strain>
    </source>
</reference>
<dbReference type="Proteomes" id="UP001275440">
    <property type="component" value="Unassembled WGS sequence"/>
</dbReference>
<feature type="transmembrane region" description="Helical" evidence="1">
    <location>
        <begin position="18"/>
        <end position="36"/>
    </location>
</feature>
<keyword evidence="3" id="KW-1185">Reference proteome</keyword>
<keyword evidence="1" id="KW-0472">Membrane</keyword>
<comment type="caution">
    <text evidence="2">The sequence shown here is derived from an EMBL/GenBank/DDBJ whole genome shotgun (WGS) entry which is preliminary data.</text>
</comment>
<proteinExistence type="predicted"/>
<name>A0ABU3WR43_9NOCA</name>
<dbReference type="PANTHER" id="PTHR32309">
    <property type="entry name" value="TYROSINE-PROTEIN KINASE"/>
    <property type="match status" value="1"/>
</dbReference>
<dbReference type="InterPro" id="IPR027417">
    <property type="entry name" value="P-loop_NTPase"/>
</dbReference>
<evidence type="ECO:0000256" key="1">
    <source>
        <dbReference type="SAM" id="Phobius"/>
    </source>
</evidence>
<evidence type="ECO:0000313" key="2">
    <source>
        <dbReference type="EMBL" id="MDV2476476.1"/>
    </source>
</evidence>
<organism evidence="2 3">
    <name type="scientific">Rhodococcus zopfii</name>
    <dbReference type="NCBI Taxonomy" id="43772"/>
    <lineage>
        <taxon>Bacteria</taxon>
        <taxon>Bacillati</taxon>
        <taxon>Actinomycetota</taxon>
        <taxon>Actinomycetes</taxon>
        <taxon>Mycobacteriales</taxon>
        <taxon>Nocardiaceae</taxon>
        <taxon>Rhodococcus</taxon>
    </lineage>
</organism>
<keyword evidence="1" id="KW-0812">Transmembrane</keyword>
<feature type="transmembrane region" description="Helical" evidence="1">
    <location>
        <begin position="169"/>
        <end position="197"/>
    </location>
</feature>
<dbReference type="EMBL" id="WBMO01000001">
    <property type="protein sequence ID" value="MDV2476476.1"/>
    <property type="molecule type" value="Genomic_DNA"/>
</dbReference>
<dbReference type="InterPro" id="IPR050445">
    <property type="entry name" value="Bact_polysacc_biosynth/exp"/>
</dbReference>
<evidence type="ECO:0000313" key="3">
    <source>
        <dbReference type="Proteomes" id="UP001275440"/>
    </source>
</evidence>
<dbReference type="SUPFAM" id="SSF52540">
    <property type="entry name" value="P-loop containing nucleoside triphosphate hydrolases"/>
    <property type="match status" value="1"/>
</dbReference>